<feature type="compositionally biased region" description="Basic and acidic residues" evidence="7">
    <location>
        <begin position="9"/>
        <end position="19"/>
    </location>
</feature>
<evidence type="ECO:0000256" key="7">
    <source>
        <dbReference type="SAM" id="MobiDB-lite"/>
    </source>
</evidence>
<evidence type="ECO:0000259" key="9">
    <source>
        <dbReference type="Pfam" id="PF13962"/>
    </source>
</evidence>
<comment type="caution">
    <text evidence="10">The sequence shown here is derived from an EMBL/GenBank/DDBJ whole genome shotgun (WGS) entry which is preliminary data.</text>
</comment>
<keyword evidence="5" id="KW-0040">ANK repeat</keyword>
<evidence type="ECO:0000256" key="8">
    <source>
        <dbReference type="SAM" id="Phobius"/>
    </source>
</evidence>
<evidence type="ECO:0000256" key="6">
    <source>
        <dbReference type="ARBA" id="ARBA00023136"/>
    </source>
</evidence>
<organism evidence="10">
    <name type="scientific">Salvia splendens</name>
    <name type="common">Scarlet sage</name>
    <dbReference type="NCBI Taxonomy" id="180675"/>
    <lineage>
        <taxon>Eukaryota</taxon>
        <taxon>Viridiplantae</taxon>
        <taxon>Streptophyta</taxon>
        <taxon>Embryophyta</taxon>
        <taxon>Tracheophyta</taxon>
        <taxon>Spermatophyta</taxon>
        <taxon>Magnoliopsida</taxon>
        <taxon>eudicotyledons</taxon>
        <taxon>Gunneridae</taxon>
        <taxon>Pentapetalae</taxon>
        <taxon>asterids</taxon>
        <taxon>lamiids</taxon>
        <taxon>Lamiales</taxon>
        <taxon>Lamiaceae</taxon>
        <taxon>Nepetoideae</taxon>
        <taxon>Mentheae</taxon>
        <taxon>Salviinae</taxon>
        <taxon>Salvia</taxon>
        <taxon>Salvia subgen. Calosphace</taxon>
        <taxon>core Calosphace</taxon>
    </lineage>
</organism>
<evidence type="ECO:0000256" key="1">
    <source>
        <dbReference type="ARBA" id="ARBA00004141"/>
    </source>
</evidence>
<dbReference type="EMBL" id="PNBA02000004">
    <property type="protein sequence ID" value="KAG6425835.1"/>
    <property type="molecule type" value="Genomic_DNA"/>
</dbReference>
<comment type="subcellular location">
    <subcellularLocation>
        <location evidence="1">Membrane</location>
        <topology evidence="1">Multi-pass membrane protein</topology>
    </subcellularLocation>
</comment>
<reference evidence="10" key="1">
    <citation type="submission" date="2018-01" db="EMBL/GenBank/DDBJ databases">
        <authorList>
            <person name="Mao J.F."/>
        </authorList>
    </citation>
    <scope>NUCLEOTIDE SEQUENCE</scope>
    <source>
        <strain evidence="10">Huo1</strain>
        <tissue evidence="10">Leaf</tissue>
    </source>
</reference>
<feature type="transmembrane region" description="Helical" evidence="8">
    <location>
        <begin position="184"/>
        <end position="205"/>
    </location>
</feature>
<dbReference type="InterPro" id="IPR026961">
    <property type="entry name" value="PGG_dom"/>
</dbReference>
<gene>
    <name evidence="10" type="ORF">SASPL_110040</name>
</gene>
<name>A0A8X8Y3X4_SALSN</name>
<feature type="transmembrane region" description="Helical" evidence="8">
    <location>
        <begin position="122"/>
        <end position="141"/>
    </location>
</feature>
<evidence type="ECO:0000256" key="4">
    <source>
        <dbReference type="ARBA" id="ARBA00022989"/>
    </source>
</evidence>
<feature type="domain" description="PGG" evidence="9">
    <location>
        <begin position="60"/>
        <end position="171"/>
    </location>
</feature>
<evidence type="ECO:0000256" key="3">
    <source>
        <dbReference type="ARBA" id="ARBA00022737"/>
    </source>
</evidence>
<sequence length="228" mass="25589">MIRYLTKSTKIDKKSKNSKGETPLQILKQHISYSGSDRETVEIKQLLRSPSHSSQIPPADWLSKKRDSIMVVAVLIATMAFQAAVSPTGGVWQDDTTDHKAGEAVMAYKDPRIYRNFMRSNTVAFVTSLSVILLLIMGLPFKYRFFMWALVLIMWVSVTAVGVTYGASIMVATPVIHKDSLSSVIQIAIIAWVGLMSLLLVVNTIRHLYRKLRDSGRELPSWVKPTFC</sequence>
<dbReference type="PANTHER" id="PTHR24186">
    <property type="entry name" value="PROTEIN PHOSPHATASE 1 REGULATORY SUBUNIT"/>
    <property type="match status" value="1"/>
</dbReference>
<reference evidence="10" key="2">
    <citation type="submission" date="2020-08" db="EMBL/GenBank/DDBJ databases">
        <title>Plant Genome Project.</title>
        <authorList>
            <person name="Zhang R.-G."/>
        </authorList>
    </citation>
    <scope>NUCLEOTIDE SEQUENCE</scope>
    <source>
        <strain evidence="10">Huo1</strain>
        <tissue evidence="10">Leaf</tissue>
    </source>
</reference>
<proteinExistence type="predicted"/>
<feature type="transmembrane region" description="Helical" evidence="8">
    <location>
        <begin position="148"/>
        <end position="172"/>
    </location>
</feature>
<dbReference type="PANTHER" id="PTHR24186:SF37">
    <property type="entry name" value="PGG DOMAIN-CONTAINING PROTEIN"/>
    <property type="match status" value="1"/>
</dbReference>
<keyword evidence="4 8" id="KW-1133">Transmembrane helix</keyword>
<dbReference type="Pfam" id="PF13962">
    <property type="entry name" value="PGG"/>
    <property type="match status" value="1"/>
</dbReference>
<evidence type="ECO:0000313" key="10">
    <source>
        <dbReference type="EMBL" id="KAG6425835.1"/>
    </source>
</evidence>
<dbReference type="GO" id="GO:0005886">
    <property type="term" value="C:plasma membrane"/>
    <property type="evidence" value="ECO:0007669"/>
    <property type="project" value="TreeGrafter"/>
</dbReference>
<keyword evidence="6 8" id="KW-0472">Membrane</keyword>
<feature type="transmembrane region" description="Helical" evidence="8">
    <location>
        <begin position="68"/>
        <end position="85"/>
    </location>
</feature>
<protein>
    <recommendedName>
        <fullName evidence="9">PGG domain-containing protein</fullName>
    </recommendedName>
</protein>
<evidence type="ECO:0000256" key="2">
    <source>
        <dbReference type="ARBA" id="ARBA00022692"/>
    </source>
</evidence>
<accession>A0A8X8Y3X4</accession>
<keyword evidence="2 8" id="KW-0812">Transmembrane</keyword>
<evidence type="ECO:0000313" key="11">
    <source>
        <dbReference type="Proteomes" id="UP000298416"/>
    </source>
</evidence>
<evidence type="ECO:0000256" key="5">
    <source>
        <dbReference type="ARBA" id="ARBA00023043"/>
    </source>
</evidence>
<dbReference type="Proteomes" id="UP000298416">
    <property type="component" value="Unassembled WGS sequence"/>
</dbReference>
<keyword evidence="3" id="KW-0677">Repeat</keyword>
<keyword evidence="11" id="KW-1185">Reference proteome</keyword>
<dbReference type="AlphaFoldDB" id="A0A8X8Y3X4"/>
<feature type="region of interest" description="Disordered" evidence="7">
    <location>
        <begin position="1"/>
        <end position="21"/>
    </location>
</feature>